<feature type="compositionally biased region" description="Polar residues" evidence="1">
    <location>
        <begin position="331"/>
        <end position="350"/>
    </location>
</feature>
<proteinExistence type="predicted"/>
<dbReference type="Proteomes" id="UP000254437">
    <property type="component" value="Unassembled WGS sequence"/>
</dbReference>
<feature type="compositionally biased region" description="Basic and acidic residues" evidence="1">
    <location>
        <begin position="170"/>
        <end position="247"/>
    </location>
</feature>
<evidence type="ECO:0000256" key="1">
    <source>
        <dbReference type="SAM" id="MobiDB-lite"/>
    </source>
</evidence>
<keyword evidence="2" id="KW-1133">Transmembrane helix</keyword>
<feature type="region of interest" description="Disordered" evidence="1">
    <location>
        <begin position="330"/>
        <end position="350"/>
    </location>
</feature>
<dbReference type="AlphaFoldDB" id="A0A378T4Z7"/>
<reference evidence="3 4" key="1">
    <citation type="submission" date="2018-06" db="EMBL/GenBank/DDBJ databases">
        <authorList>
            <consortium name="Pathogen Informatics"/>
            <person name="Doyle S."/>
        </authorList>
    </citation>
    <scope>NUCLEOTIDE SEQUENCE [LARGE SCALE GENOMIC DNA]</scope>
    <source>
        <strain evidence="3 4">NCTC10359</strain>
    </source>
</reference>
<organism evidence="3 4">
    <name type="scientific">Moraxella lacunata</name>
    <dbReference type="NCBI Taxonomy" id="477"/>
    <lineage>
        <taxon>Bacteria</taxon>
        <taxon>Pseudomonadati</taxon>
        <taxon>Pseudomonadota</taxon>
        <taxon>Gammaproteobacteria</taxon>
        <taxon>Moraxellales</taxon>
        <taxon>Moraxellaceae</taxon>
        <taxon>Moraxella</taxon>
    </lineage>
</organism>
<dbReference type="RefSeq" id="WP_115004473.1">
    <property type="nucleotide sequence ID" value="NZ_UGQU01000001.1"/>
</dbReference>
<evidence type="ECO:0000256" key="2">
    <source>
        <dbReference type="SAM" id="Phobius"/>
    </source>
</evidence>
<dbReference type="EMBL" id="UGQU01000001">
    <property type="protein sequence ID" value="STZ55464.1"/>
    <property type="molecule type" value="Genomic_DNA"/>
</dbReference>
<keyword evidence="2" id="KW-0812">Transmembrane</keyword>
<feature type="region of interest" description="Disordered" evidence="1">
    <location>
        <begin position="72"/>
        <end position="274"/>
    </location>
</feature>
<evidence type="ECO:0000313" key="3">
    <source>
        <dbReference type="EMBL" id="STZ55464.1"/>
    </source>
</evidence>
<accession>A0A378T4Z7</accession>
<protein>
    <recommendedName>
        <fullName evidence="5">Protein TolA</fullName>
    </recommendedName>
</protein>
<evidence type="ECO:0008006" key="5">
    <source>
        <dbReference type="Google" id="ProtNLM"/>
    </source>
</evidence>
<feature type="compositionally biased region" description="Basic and acidic residues" evidence="1">
    <location>
        <begin position="112"/>
        <end position="148"/>
    </location>
</feature>
<feature type="compositionally biased region" description="Pro residues" evidence="1">
    <location>
        <begin position="98"/>
        <end position="111"/>
    </location>
</feature>
<feature type="transmembrane region" description="Helical" evidence="2">
    <location>
        <begin position="27"/>
        <end position="47"/>
    </location>
</feature>
<evidence type="ECO:0000313" key="4">
    <source>
        <dbReference type="Proteomes" id="UP000254437"/>
    </source>
</evidence>
<feature type="compositionally biased region" description="Polar residues" evidence="1">
    <location>
        <begin position="260"/>
        <end position="274"/>
    </location>
</feature>
<name>A0A378T4Z7_MORLA</name>
<keyword evidence="2" id="KW-0472">Membrane</keyword>
<sequence length="350" mass="38442">MLFVPKNSVFFCGLVMMTFEHSNKYKVLAAAVAIILHGVAGVGLATMQMLHIEPPKITPPLEIQMIKLNNEELPEPPKPESIPEPKPMPIPAQSVAAPAPPKASPPPPPKAPKPEPRLEPQKELPKPKPPKPELKQEPVKFKPKEPPKVTEPQVDIIAQERAQKAFELQQQREREQREREQQERERQAERDRQAELARQQAERDRQAELARQKAEADAKARAEQGRGRGGDGKDTKTDNKTGNKDTTKSGGAGGGELKGQNLSISNASWKSKPNWNGLTSEKLSGSANFVATLTIDANGRIISVSGVNTGDKDLDRQISQALRRARLHPFKSSSGQPMSGTATFSTTVQF</sequence>
<gene>
    <name evidence="3" type="ORF">NCTC10359_00056</name>
</gene>
<dbReference type="PRINTS" id="PR01217">
    <property type="entry name" value="PRICHEXTENSN"/>
</dbReference>